<evidence type="ECO:0000256" key="5">
    <source>
        <dbReference type="ARBA" id="ARBA00022737"/>
    </source>
</evidence>
<feature type="domain" description="POTRA" evidence="10">
    <location>
        <begin position="175"/>
        <end position="263"/>
    </location>
</feature>
<name>B8EMP0_METSB</name>
<evidence type="ECO:0000256" key="7">
    <source>
        <dbReference type="ARBA" id="ARBA00023237"/>
    </source>
</evidence>
<dbReference type="InterPro" id="IPR023707">
    <property type="entry name" value="OM_assembly_BamA"/>
</dbReference>
<dbReference type="EMBL" id="CP001280">
    <property type="protein sequence ID" value="ACK52719.1"/>
    <property type="molecule type" value="Genomic_DNA"/>
</dbReference>
<comment type="function">
    <text evidence="8">Part of the outer membrane protein assembly complex, which is involved in assembly and insertion of beta-barrel proteins into the outer membrane.</text>
</comment>
<dbReference type="PANTHER" id="PTHR12815:SF23">
    <property type="entry name" value="OUTER MEMBRANE PROTEIN ASSEMBLY FACTOR BAMA"/>
    <property type="match status" value="1"/>
</dbReference>
<dbReference type="STRING" id="395965.Msil_3837"/>
<evidence type="ECO:0000256" key="9">
    <source>
        <dbReference type="NCBIfam" id="TIGR03303"/>
    </source>
</evidence>
<comment type="subunit">
    <text evidence="8">Part of the Bam complex.</text>
</comment>
<keyword evidence="7 8" id="KW-0998">Cell outer membrane</keyword>
<feature type="domain" description="POTRA" evidence="10">
    <location>
        <begin position="95"/>
        <end position="172"/>
    </location>
</feature>
<organism evidence="11 12">
    <name type="scientific">Methylocella silvestris (strain DSM 15510 / CIP 108128 / LMG 27833 / NCIMB 13906 / BL2)</name>
    <dbReference type="NCBI Taxonomy" id="395965"/>
    <lineage>
        <taxon>Bacteria</taxon>
        <taxon>Pseudomonadati</taxon>
        <taxon>Pseudomonadota</taxon>
        <taxon>Alphaproteobacteria</taxon>
        <taxon>Hyphomicrobiales</taxon>
        <taxon>Beijerinckiaceae</taxon>
        <taxon>Methylocella</taxon>
    </lineage>
</organism>
<evidence type="ECO:0000256" key="1">
    <source>
        <dbReference type="ARBA" id="ARBA00004370"/>
    </source>
</evidence>
<evidence type="ECO:0000313" key="11">
    <source>
        <dbReference type="EMBL" id="ACK52719.1"/>
    </source>
</evidence>
<accession>B8EMP0</accession>
<keyword evidence="12" id="KW-1185">Reference proteome</keyword>
<keyword evidence="6 8" id="KW-0472">Membrane</keyword>
<dbReference type="InterPro" id="IPR039910">
    <property type="entry name" value="D15-like"/>
</dbReference>
<sequence length="821" mass="89607" precursor="true">MWRPVFMQSVRRLLNRLIVAAAVAWLVGALPAAAAGISVQGNHRVDSDTINSYFAGSDQDSINKGVKALYATGLFSNVRVLHEGGRVVIAVTENNLINRVAFEGNSKVKTEILTAEVQSKSRGPYSQAIVDADIERIKDVYRRSGRAAAKVTARTVDLPNGKLDVVFTIDEGDKTGVKQINFVGNQVFSSGKLRDLMQTTEMNFLSFFKTSDVYDPDKIASDLELIRRFYLKNGYADFRVIGSDAQYNPTEGGYVITITVEEGPQYTISAVDIESHLPSLDAATLRPLLRLAPGEIYNGDMVEKTVDAMTKEVTTHGFAFSQVRPRGDRDPAAHTVSIVFVVEEGPKVYVERIVVRGNSRTRDYVIRREFEIGEGDAYNRVLIERAERRLNNLGYFKKVKITNEQGSAPDRVIVIVDVEDQPTGSLSVSGGYSTSDGFIAEVAVTETNFMGRGQYVRLSVSEGQYARGAEFSFTEPYFLGNRLAAGFDVYAKQSSVSSYSYYNNFVTGGTVRFGLPITDEITFSPRYSLFNTYISIPNNSSYPYNDCNSPIWGTTPGVYNGTFLSYSNNCLANGEASLALKQAAGNTLTSMFGYTLSYNTLDNNKSPTAGIFAELRQDIAGAGGQSQFIRTTGDIRYYREIFDQVVGIVHLQGGDIFSYGGDPLRIVDNFNLGPSLVRGFAPNGIGPRDVSSGYYYSSGNALGGTSYVGASLEVQFPIWGLPRDIGLKGALFADAGSLWNYTGQTNFSVNGVCTPNNAPPLYTQGNCVTLGGNSFSIRSSVGASVIWASPLGPIRFDFAKALSKDNADQTQFFRFTGGTTF</sequence>
<comment type="similarity">
    <text evidence="8">Belongs to the BamA family.</text>
</comment>
<evidence type="ECO:0000256" key="6">
    <source>
        <dbReference type="ARBA" id="ARBA00023136"/>
    </source>
</evidence>
<feature type="signal peptide" evidence="8">
    <location>
        <begin position="1"/>
        <end position="34"/>
    </location>
</feature>
<dbReference type="Gene3D" id="2.40.160.50">
    <property type="entry name" value="membrane protein fhac: a member of the omp85/tpsb transporter family"/>
    <property type="match status" value="1"/>
</dbReference>
<feature type="chain" id="PRO_5009008097" description="Outer membrane protein assembly factor BamA" evidence="8">
    <location>
        <begin position="35"/>
        <end position="821"/>
    </location>
</feature>
<dbReference type="Gene3D" id="3.10.20.310">
    <property type="entry name" value="membrane protein fhac"/>
    <property type="match status" value="5"/>
</dbReference>
<dbReference type="GO" id="GO:0051205">
    <property type="term" value="P:protein insertion into membrane"/>
    <property type="evidence" value="ECO:0007669"/>
    <property type="project" value="UniProtKB-UniRule"/>
</dbReference>
<keyword evidence="3 8" id="KW-0812">Transmembrane</keyword>
<dbReference type="GO" id="GO:0009279">
    <property type="term" value="C:cell outer membrane"/>
    <property type="evidence" value="ECO:0007669"/>
    <property type="project" value="UniProtKB-SubCell"/>
</dbReference>
<dbReference type="HOGENOM" id="CLU_007664_1_2_5"/>
<evidence type="ECO:0000259" key="10">
    <source>
        <dbReference type="PROSITE" id="PS51779"/>
    </source>
</evidence>
<dbReference type="Proteomes" id="UP000002257">
    <property type="component" value="Chromosome"/>
</dbReference>
<dbReference type="PROSITE" id="PS51779">
    <property type="entry name" value="POTRA"/>
    <property type="match status" value="3"/>
</dbReference>
<evidence type="ECO:0000256" key="4">
    <source>
        <dbReference type="ARBA" id="ARBA00022729"/>
    </source>
</evidence>
<evidence type="ECO:0000313" key="12">
    <source>
        <dbReference type="Proteomes" id="UP000002257"/>
    </source>
</evidence>
<keyword evidence="2 8" id="KW-1134">Transmembrane beta strand</keyword>
<dbReference type="PANTHER" id="PTHR12815">
    <property type="entry name" value="SORTING AND ASSEMBLY MACHINERY SAMM50 PROTEIN FAMILY MEMBER"/>
    <property type="match status" value="1"/>
</dbReference>
<dbReference type="Pfam" id="PF01103">
    <property type="entry name" value="Omp85"/>
    <property type="match status" value="1"/>
</dbReference>
<evidence type="ECO:0000256" key="3">
    <source>
        <dbReference type="ARBA" id="ARBA00022692"/>
    </source>
</evidence>
<dbReference type="AlphaFoldDB" id="B8EMP0"/>
<gene>
    <name evidence="8" type="primary">bamA</name>
    <name evidence="11" type="ordered locus">Msil_3837</name>
</gene>
<reference evidence="11 12" key="1">
    <citation type="journal article" date="2010" name="J. Bacteriol.">
        <title>Complete genome sequence of the aerobic facultative methanotroph Methylocella silvestris BL2.</title>
        <authorList>
            <person name="Chen Y."/>
            <person name="Crombie A."/>
            <person name="Rahman M.T."/>
            <person name="Dedysh S.N."/>
            <person name="Liesack W."/>
            <person name="Stott M.B."/>
            <person name="Alam M."/>
            <person name="Theisen A.R."/>
            <person name="Murrell J.C."/>
            <person name="Dunfield P.F."/>
        </authorList>
    </citation>
    <scope>NUCLEOTIDE SEQUENCE [LARGE SCALE GENOMIC DNA]</scope>
    <source>
        <strain evidence="12">DSM 15510 / CIP 108128 / LMG 27833 / NCIMB 13906 / BL2</strain>
    </source>
</reference>
<dbReference type="Pfam" id="PF07244">
    <property type="entry name" value="POTRA"/>
    <property type="match status" value="4"/>
</dbReference>
<evidence type="ECO:0000256" key="2">
    <source>
        <dbReference type="ARBA" id="ARBA00022452"/>
    </source>
</evidence>
<proteinExistence type="inferred from homology"/>
<feature type="domain" description="POTRA" evidence="10">
    <location>
        <begin position="348"/>
        <end position="421"/>
    </location>
</feature>
<protein>
    <recommendedName>
        <fullName evidence="8 9">Outer membrane protein assembly factor BamA</fullName>
    </recommendedName>
</protein>
<dbReference type="KEGG" id="msl:Msil_3837"/>
<dbReference type="InterPro" id="IPR010827">
    <property type="entry name" value="BamA/TamA_POTRA"/>
</dbReference>
<keyword evidence="4 8" id="KW-0732">Signal</keyword>
<dbReference type="NCBIfam" id="TIGR03303">
    <property type="entry name" value="OM_YaeT"/>
    <property type="match status" value="1"/>
</dbReference>
<dbReference type="InterPro" id="IPR000184">
    <property type="entry name" value="Bac_surfAg_D15"/>
</dbReference>
<comment type="subcellular location">
    <subcellularLocation>
        <location evidence="8">Cell outer membrane</location>
    </subcellularLocation>
    <subcellularLocation>
        <location evidence="1">Membrane</location>
    </subcellularLocation>
</comment>
<dbReference type="eggNOG" id="COG4775">
    <property type="taxonomic scope" value="Bacteria"/>
</dbReference>
<evidence type="ECO:0000256" key="8">
    <source>
        <dbReference type="HAMAP-Rule" id="MF_01430"/>
    </source>
</evidence>
<dbReference type="GO" id="GO:0043165">
    <property type="term" value="P:Gram-negative-bacterium-type cell outer membrane assembly"/>
    <property type="evidence" value="ECO:0007669"/>
    <property type="project" value="UniProtKB-UniRule"/>
</dbReference>
<keyword evidence="5 8" id="KW-0677">Repeat</keyword>
<dbReference type="PIRSF" id="PIRSF006076">
    <property type="entry name" value="OM_assembly_OMP85"/>
    <property type="match status" value="1"/>
</dbReference>
<dbReference type="InterPro" id="IPR034746">
    <property type="entry name" value="POTRA"/>
</dbReference>
<dbReference type="HAMAP" id="MF_01430">
    <property type="entry name" value="OM_assembly_BamA"/>
    <property type="match status" value="1"/>
</dbReference>